<sequence>MTRTVIAHLTDAHLGQKLTMGAEMAGTKMRYLDEPREHEDHLRLVLDDIAGKGISDVVFGGDIGTQESVGGFFEILGGYDFKVSIILGNHDTYPNVVQHCRMDDGAVEGKMCFSHNNGHLKRIFLDSSDNVLGDDQRAWLARELDGVSKAALFVHHPVLAIDTPLEQAGVALRDRDEVKTLLLSRTDCELSVFCGHYHMIDEVRQANISQFATPAVSYQIIRHSDPLRVDTDAFGYRIVEIDDARIRTEVVMLTSA</sequence>
<dbReference type="EMBL" id="FMAF01000004">
    <property type="protein sequence ID" value="SCB24469.1"/>
    <property type="molecule type" value="Genomic_DNA"/>
</dbReference>
<evidence type="ECO:0000313" key="7">
    <source>
        <dbReference type="Proteomes" id="UP000199205"/>
    </source>
</evidence>
<reference evidence="6 7" key="1">
    <citation type="submission" date="2016-08" db="EMBL/GenBank/DDBJ databases">
        <authorList>
            <person name="Seilhamer J.J."/>
        </authorList>
    </citation>
    <scope>NUCLEOTIDE SEQUENCE [LARGE SCALE GENOMIC DNA]</scope>
    <source>
        <strain evidence="6 7">P1-7</strain>
    </source>
</reference>
<evidence type="ECO:0000259" key="5">
    <source>
        <dbReference type="Pfam" id="PF00149"/>
    </source>
</evidence>
<evidence type="ECO:0000256" key="1">
    <source>
        <dbReference type="ARBA" id="ARBA00022723"/>
    </source>
</evidence>
<dbReference type="PANTHER" id="PTHR42988">
    <property type="entry name" value="PHOSPHOHYDROLASE"/>
    <property type="match status" value="1"/>
</dbReference>
<dbReference type="Proteomes" id="UP000199205">
    <property type="component" value="Unassembled WGS sequence"/>
</dbReference>
<gene>
    <name evidence="6" type="ORF">GA0061101_104491</name>
</gene>
<dbReference type="Gene3D" id="3.60.21.10">
    <property type="match status" value="1"/>
</dbReference>
<dbReference type="InterPro" id="IPR004843">
    <property type="entry name" value="Calcineurin-like_PHP"/>
</dbReference>
<organism evidence="6 7">
    <name type="scientific">Rhizobium lusitanum</name>
    <dbReference type="NCBI Taxonomy" id="293958"/>
    <lineage>
        <taxon>Bacteria</taxon>
        <taxon>Pseudomonadati</taxon>
        <taxon>Pseudomonadota</taxon>
        <taxon>Alphaproteobacteria</taxon>
        <taxon>Hyphomicrobiales</taxon>
        <taxon>Rhizobiaceae</taxon>
        <taxon>Rhizobium/Agrobacterium group</taxon>
        <taxon>Rhizobium</taxon>
    </lineage>
</organism>
<keyword evidence="1" id="KW-0479">Metal-binding</keyword>
<evidence type="ECO:0000256" key="3">
    <source>
        <dbReference type="ARBA" id="ARBA00023004"/>
    </source>
</evidence>
<comment type="similarity">
    <text evidence="4">Belongs to the cyclic nucleotide phosphodiesterase class-III family.</text>
</comment>
<evidence type="ECO:0000256" key="4">
    <source>
        <dbReference type="ARBA" id="ARBA00025742"/>
    </source>
</evidence>
<evidence type="ECO:0000256" key="2">
    <source>
        <dbReference type="ARBA" id="ARBA00022801"/>
    </source>
</evidence>
<dbReference type="InterPro" id="IPR050884">
    <property type="entry name" value="CNP_phosphodiesterase-III"/>
</dbReference>
<name>A0A1C3V9X8_9HYPH</name>
<accession>A0A1C3V9X8</accession>
<evidence type="ECO:0000313" key="6">
    <source>
        <dbReference type="EMBL" id="SCB24469.1"/>
    </source>
</evidence>
<dbReference type="InterPro" id="IPR029052">
    <property type="entry name" value="Metallo-depent_PP-like"/>
</dbReference>
<dbReference type="GO" id="GO:0016787">
    <property type="term" value="F:hydrolase activity"/>
    <property type="evidence" value="ECO:0007669"/>
    <property type="project" value="UniProtKB-KW"/>
</dbReference>
<feature type="domain" description="Calcineurin-like phosphoesterase" evidence="5">
    <location>
        <begin position="6"/>
        <end position="198"/>
    </location>
</feature>
<dbReference type="Pfam" id="PF00149">
    <property type="entry name" value="Metallophos"/>
    <property type="match status" value="1"/>
</dbReference>
<protein>
    <submittedName>
        <fullName evidence="6">Icc protein</fullName>
    </submittedName>
</protein>
<dbReference type="RefSeq" id="WP_081938694.1">
    <property type="nucleotide sequence ID" value="NZ_FMAF01000004.1"/>
</dbReference>
<proteinExistence type="inferred from homology"/>
<dbReference type="GO" id="GO:0046872">
    <property type="term" value="F:metal ion binding"/>
    <property type="evidence" value="ECO:0007669"/>
    <property type="project" value="UniProtKB-KW"/>
</dbReference>
<dbReference type="PANTHER" id="PTHR42988:SF2">
    <property type="entry name" value="CYCLIC NUCLEOTIDE PHOSPHODIESTERASE CBUA0032-RELATED"/>
    <property type="match status" value="1"/>
</dbReference>
<keyword evidence="2" id="KW-0378">Hydrolase</keyword>
<dbReference type="SUPFAM" id="SSF56300">
    <property type="entry name" value="Metallo-dependent phosphatases"/>
    <property type="match status" value="1"/>
</dbReference>
<dbReference type="AlphaFoldDB" id="A0A1C3V9X8"/>
<dbReference type="OrthoDB" id="651281at2"/>
<keyword evidence="3" id="KW-0408">Iron</keyword>